<keyword evidence="3" id="KW-1185">Reference proteome</keyword>
<proteinExistence type="predicted"/>
<evidence type="ECO:0000313" key="3">
    <source>
        <dbReference type="Proteomes" id="UP001500363"/>
    </source>
</evidence>
<evidence type="ECO:0000313" key="2">
    <source>
        <dbReference type="EMBL" id="GAA1537086.1"/>
    </source>
</evidence>
<comment type="caution">
    <text evidence="2">The sequence shown here is derived from an EMBL/GenBank/DDBJ whole genome shotgun (WGS) entry which is preliminary data.</text>
</comment>
<protein>
    <submittedName>
        <fullName evidence="2">Uncharacterized protein</fullName>
    </submittedName>
</protein>
<dbReference type="EMBL" id="BAAANC010000002">
    <property type="protein sequence ID" value="GAA1537086.1"/>
    <property type="molecule type" value="Genomic_DNA"/>
</dbReference>
<gene>
    <name evidence="2" type="ORF">GCM10009741_44620</name>
</gene>
<dbReference type="Proteomes" id="UP001500363">
    <property type="component" value="Unassembled WGS sequence"/>
</dbReference>
<name>A0ABP4M4L4_9ACTN</name>
<accession>A0ABP4M4L4</accession>
<reference evidence="3" key="1">
    <citation type="journal article" date="2019" name="Int. J. Syst. Evol. Microbiol.">
        <title>The Global Catalogue of Microorganisms (GCM) 10K type strain sequencing project: providing services to taxonomists for standard genome sequencing and annotation.</title>
        <authorList>
            <consortium name="The Broad Institute Genomics Platform"/>
            <consortium name="The Broad Institute Genome Sequencing Center for Infectious Disease"/>
            <person name="Wu L."/>
            <person name="Ma J."/>
        </authorList>
    </citation>
    <scope>NUCLEOTIDE SEQUENCE [LARGE SCALE GENOMIC DNA]</scope>
    <source>
        <strain evidence="3">JCM 14303</strain>
    </source>
</reference>
<organism evidence="2 3">
    <name type="scientific">Kribbella lupini</name>
    <dbReference type="NCBI Taxonomy" id="291602"/>
    <lineage>
        <taxon>Bacteria</taxon>
        <taxon>Bacillati</taxon>
        <taxon>Actinomycetota</taxon>
        <taxon>Actinomycetes</taxon>
        <taxon>Propionibacteriales</taxon>
        <taxon>Kribbellaceae</taxon>
        <taxon>Kribbella</taxon>
    </lineage>
</organism>
<keyword evidence="1" id="KW-0732">Signal</keyword>
<feature type="chain" id="PRO_5045784984" evidence="1">
    <location>
        <begin position="21"/>
        <end position="215"/>
    </location>
</feature>
<evidence type="ECO:0000256" key="1">
    <source>
        <dbReference type="SAM" id="SignalP"/>
    </source>
</evidence>
<feature type="signal peptide" evidence="1">
    <location>
        <begin position="1"/>
        <end position="20"/>
    </location>
</feature>
<sequence>MRRGLVTTGVAAIAVAGVIAGTAALTGKGGPAVADPQTVAVGAQAAPVATRPPATKKVPKASKFVFQNTRTEVGTLAPGREVSLGDHLFFATKGTQWAVISRVPGEPAYEPFGWRRTVGNANLGDGTSPGIQSSGAVHSSVFKNDRVSTVVYTRGQKAWYAKVYRLAGIPGWVESSARLTSDDVKPGTQASVFVYDANGRLLVRFGDAKGDPLAK</sequence>